<sequence>MPFTFKVKVLYDFQGETNSGELSITTGETLTITRTDVGEGWWEGANSTGASGLFPEAYVERITAVDDIGPSVAPPPLPPDYDVHDPNSGGGGGGWKKPDDDWGNQVWGMPSSTEETSKGNDDYQAGSAIADASPNDKLTSRTNQGYDQDEWDSDFDDPSEMPPPTTNPSQGGRNSAQNLGVTKNGNVGGSNSDLSLNNKKGPVVSFTSFNRFSFFVKSGTENYILGKSNLKVDDSELVSVVDIGDHQFCWNNQNQPFNCAIASPKKESKLHGLKSFIAYRITPSFSGIPVSRRYKHFDWLHERLTEKFAIIPIPPLPDKQIQGRYEDEFIDHRMIQLQSFVNRVCRHPILSQSKVWQHFLTCTDDKKWKTGKRTAERDPLVGGNFLLSVVTPEFPIDSDFLDRQVEYFTKFSSYFDSAVKNMHKVAIDQSQKSQNLYKREFQTIGKAFIQLGQAMEQDPTTNSTGLNNAITCTGETYEEIANLLGEQPRNDWDHLSFTMYDYKGMLMGWPGILQMHSGAMGKRKEFEKLQSEGKVSNNEVNEIVSRTDVLSYSLLAEINTFHQQRIKDIKIAHQKFLQEQITYYKQVTGKLEAALQEYDNC</sequence>
<dbReference type="InterPro" id="IPR019497">
    <property type="entry name" value="Sorting_nexin_WASP-bd-dom"/>
</dbReference>
<dbReference type="SMART" id="SM00326">
    <property type="entry name" value="SH3"/>
    <property type="match status" value="1"/>
</dbReference>
<dbReference type="Gene3D" id="2.30.30.40">
    <property type="entry name" value="SH3 Domains"/>
    <property type="match status" value="1"/>
</dbReference>
<dbReference type="Gene3D" id="3.30.1520.10">
    <property type="entry name" value="Phox-like domain"/>
    <property type="match status" value="1"/>
</dbReference>
<dbReference type="Gene3D" id="1.20.1270.60">
    <property type="entry name" value="Arfaptin homology (AH) domain/BAR domain"/>
    <property type="match status" value="1"/>
</dbReference>
<dbReference type="PROSITE" id="PS50195">
    <property type="entry name" value="PX"/>
    <property type="match status" value="1"/>
</dbReference>
<dbReference type="SUPFAM" id="SSF50044">
    <property type="entry name" value="SH3-domain"/>
    <property type="match status" value="1"/>
</dbReference>
<evidence type="ECO:0000256" key="2">
    <source>
        <dbReference type="ARBA" id="ARBA00010883"/>
    </source>
</evidence>
<evidence type="ECO:0000256" key="9">
    <source>
        <dbReference type="SAM" id="MobiDB-lite"/>
    </source>
</evidence>
<dbReference type="GO" id="GO:0030659">
    <property type="term" value="C:cytoplasmic vesicle membrane"/>
    <property type="evidence" value="ECO:0007669"/>
    <property type="project" value="UniProtKB-SubCell"/>
</dbReference>
<dbReference type="SMART" id="SM00312">
    <property type="entry name" value="PX"/>
    <property type="match status" value="1"/>
</dbReference>
<evidence type="ECO:0000256" key="5">
    <source>
        <dbReference type="ARBA" id="ARBA00023329"/>
    </source>
</evidence>
<proteinExistence type="inferred from homology"/>
<evidence type="ECO:0000256" key="1">
    <source>
        <dbReference type="ARBA" id="ARBA00004156"/>
    </source>
</evidence>
<dbReference type="GO" id="GO:0016197">
    <property type="term" value="P:endosomal transport"/>
    <property type="evidence" value="ECO:0007669"/>
    <property type="project" value="TreeGrafter"/>
</dbReference>
<dbReference type="Pfam" id="PF00787">
    <property type="entry name" value="PX"/>
    <property type="match status" value="1"/>
</dbReference>
<dbReference type="AlphaFoldDB" id="A0A0K2T4H1"/>
<dbReference type="InterPro" id="IPR014536">
    <property type="entry name" value="Snx9_fam"/>
</dbReference>
<dbReference type="GeneID" id="121127567"/>
<dbReference type="InterPro" id="IPR036871">
    <property type="entry name" value="PX_dom_sf"/>
</dbReference>
<reference evidence="12" key="1">
    <citation type="submission" date="2014-05" db="EMBL/GenBank/DDBJ databases">
        <authorList>
            <person name="Chronopoulou M."/>
        </authorList>
    </citation>
    <scope>NUCLEOTIDE SEQUENCE</scope>
    <source>
        <tissue evidence="12">Whole organism</tissue>
    </source>
</reference>
<dbReference type="CDD" id="cd06862">
    <property type="entry name" value="PX_SNX9_18_like"/>
    <property type="match status" value="1"/>
</dbReference>
<dbReference type="PIRSF" id="PIRSF027744">
    <property type="entry name" value="Snx9"/>
    <property type="match status" value="1"/>
</dbReference>
<dbReference type="GO" id="GO:0006897">
    <property type="term" value="P:endocytosis"/>
    <property type="evidence" value="ECO:0007669"/>
    <property type="project" value="TreeGrafter"/>
</dbReference>
<dbReference type="EMBL" id="HACA01003344">
    <property type="protein sequence ID" value="CDW20705.1"/>
    <property type="molecule type" value="Transcribed_RNA"/>
</dbReference>
<comment type="subcellular location">
    <subcellularLocation>
        <location evidence="1">Cytoplasmic vesicle membrane</location>
    </subcellularLocation>
</comment>
<dbReference type="PANTHER" id="PTHR45827">
    <property type="entry name" value="SORTING NEXIN"/>
    <property type="match status" value="1"/>
</dbReference>
<protein>
    <recommendedName>
        <fullName evidence="6">Sorting nexin</fullName>
    </recommendedName>
</protein>
<evidence type="ECO:0000259" key="10">
    <source>
        <dbReference type="PROSITE" id="PS50002"/>
    </source>
</evidence>
<dbReference type="PRINTS" id="PR00452">
    <property type="entry name" value="SH3DOMAIN"/>
</dbReference>
<keyword evidence="3 8" id="KW-0728">SH3 domain</keyword>
<keyword evidence="4" id="KW-0472">Membrane</keyword>
<feature type="compositionally biased region" description="Polar residues" evidence="9">
    <location>
        <begin position="136"/>
        <end position="146"/>
    </location>
</feature>
<evidence type="ECO:0000256" key="3">
    <source>
        <dbReference type="ARBA" id="ARBA00022443"/>
    </source>
</evidence>
<dbReference type="Pfam" id="PF14604">
    <property type="entry name" value="SH3_9"/>
    <property type="match status" value="1"/>
</dbReference>
<evidence type="ECO:0000259" key="11">
    <source>
        <dbReference type="PROSITE" id="PS50195"/>
    </source>
</evidence>
<feature type="domain" description="PX" evidence="11">
    <location>
        <begin position="257"/>
        <end position="366"/>
    </location>
</feature>
<dbReference type="CDD" id="cd11763">
    <property type="entry name" value="SH3_SNX9_like"/>
    <property type="match status" value="1"/>
</dbReference>
<feature type="region of interest" description="Disordered" evidence="9">
    <location>
        <begin position="71"/>
        <end position="196"/>
    </location>
</feature>
<evidence type="ECO:0000256" key="8">
    <source>
        <dbReference type="PROSITE-ProRule" id="PRU00192"/>
    </source>
</evidence>
<feature type="domain" description="SH3" evidence="10">
    <location>
        <begin position="2"/>
        <end position="64"/>
    </location>
</feature>
<feature type="binding site" evidence="7">
    <location>
        <position position="333"/>
    </location>
    <ligand>
        <name>a 1,2-diacyl-sn-glycero-3-phospho-(1D-myo-inositol-4,5-bisphosphate)</name>
        <dbReference type="ChEBI" id="CHEBI:58456"/>
    </ligand>
</feature>
<dbReference type="GO" id="GO:0097320">
    <property type="term" value="P:plasma membrane tubulation"/>
    <property type="evidence" value="ECO:0007669"/>
    <property type="project" value="TreeGrafter"/>
</dbReference>
<dbReference type="InterPro" id="IPR036028">
    <property type="entry name" value="SH3-like_dom_sf"/>
</dbReference>
<dbReference type="InterPro" id="IPR027267">
    <property type="entry name" value="AH/BAR_dom_sf"/>
</dbReference>
<evidence type="ECO:0000256" key="4">
    <source>
        <dbReference type="ARBA" id="ARBA00023136"/>
    </source>
</evidence>
<dbReference type="PROSITE" id="PS50002">
    <property type="entry name" value="SH3"/>
    <property type="match status" value="1"/>
</dbReference>
<organism evidence="12">
    <name type="scientific">Lepeophtheirus salmonis</name>
    <name type="common">Salmon louse</name>
    <name type="synonym">Caligus salmonis</name>
    <dbReference type="NCBI Taxonomy" id="72036"/>
    <lineage>
        <taxon>Eukaryota</taxon>
        <taxon>Metazoa</taxon>
        <taxon>Ecdysozoa</taxon>
        <taxon>Arthropoda</taxon>
        <taxon>Crustacea</taxon>
        <taxon>Multicrustacea</taxon>
        <taxon>Hexanauplia</taxon>
        <taxon>Copepoda</taxon>
        <taxon>Siphonostomatoida</taxon>
        <taxon>Caligidae</taxon>
        <taxon>Lepeophtheirus</taxon>
    </lineage>
</organism>
<feature type="binding site" evidence="7">
    <location>
        <position position="295"/>
    </location>
    <ligand>
        <name>a 1,2-diacyl-sn-glycero-3-phospho-(1D-myo-inositol-4,5-bisphosphate)</name>
        <dbReference type="ChEBI" id="CHEBI:58456"/>
    </ligand>
</feature>
<dbReference type="Pfam" id="PF10456">
    <property type="entry name" value="BAR_3_WASP_bdg"/>
    <property type="match status" value="1"/>
</dbReference>
<dbReference type="SUPFAM" id="SSF64268">
    <property type="entry name" value="PX domain"/>
    <property type="match status" value="1"/>
</dbReference>
<dbReference type="GO" id="GO:0000278">
    <property type="term" value="P:mitotic cell cycle"/>
    <property type="evidence" value="ECO:0007669"/>
    <property type="project" value="InterPro"/>
</dbReference>
<dbReference type="GO" id="GO:0015031">
    <property type="term" value="P:protein transport"/>
    <property type="evidence" value="ECO:0007669"/>
    <property type="project" value="InterPro"/>
</dbReference>
<dbReference type="RefSeq" id="XP_040578915.1">
    <property type="nucleotide sequence ID" value="XM_040722981.2"/>
</dbReference>
<dbReference type="GO" id="GO:0035091">
    <property type="term" value="F:phosphatidylinositol binding"/>
    <property type="evidence" value="ECO:0007669"/>
    <property type="project" value="InterPro"/>
</dbReference>
<evidence type="ECO:0000256" key="7">
    <source>
        <dbReference type="PIRSR" id="PIRSR027744-1"/>
    </source>
</evidence>
<keyword evidence="5" id="KW-0968">Cytoplasmic vesicle</keyword>
<feature type="binding site" evidence="7">
    <location>
        <position position="293"/>
    </location>
    <ligand>
        <name>a 1,2-diacyl-sn-glycero-3-phospho-(1D-myo-inositol-4,5-bisphosphate)</name>
        <dbReference type="ChEBI" id="CHEBI:58456"/>
    </ligand>
</feature>
<dbReference type="PANTHER" id="PTHR45827:SF1">
    <property type="entry name" value="SORTING NEXIN"/>
    <property type="match status" value="1"/>
</dbReference>
<dbReference type="GO" id="GO:0005886">
    <property type="term" value="C:plasma membrane"/>
    <property type="evidence" value="ECO:0007669"/>
    <property type="project" value="TreeGrafter"/>
</dbReference>
<accession>A0A0K2T4H1</accession>
<dbReference type="InterPro" id="IPR001683">
    <property type="entry name" value="PX_dom"/>
</dbReference>
<feature type="compositionally biased region" description="Polar residues" evidence="9">
    <location>
        <begin position="167"/>
        <end position="196"/>
    </location>
</feature>
<name>A0A0K2T4H1_LEPSM</name>
<feature type="compositionally biased region" description="Acidic residues" evidence="9">
    <location>
        <begin position="147"/>
        <end position="159"/>
    </location>
</feature>
<dbReference type="InterPro" id="IPR001452">
    <property type="entry name" value="SH3_domain"/>
</dbReference>
<comment type="similarity">
    <text evidence="2 6">Belongs to the sorting nexin family.</text>
</comment>
<evidence type="ECO:0000256" key="6">
    <source>
        <dbReference type="PIRNR" id="PIRNR027744"/>
    </source>
</evidence>
<dbReference type="OrthoDB" id="10254720at2759"/>
<dbReference type="FunFam" id="3.30.1520.10:FF:000004">
    <property type="entry name" value="Sorting nexin"/>
    <property type="match status" value="1"/>
</dbReference>
<evidence type="ECO:0000313" key="12">
    <source>
        <dbReference type="EMBL" id="CDW20705.1"/>
    </source>
</evidence>